<sequence>MRRDELLITIYDIAKRTGLSPTTVSKVFNNYTDVSAKTRTRILEAAKEMGYLPNANARSLATKRSWTLGVLFTESSGLGLRHPFFGGVIENFKASAEAKGYDLMFISRDIGGNNGTYLEHCRFRGIDGVVVIYADPNQPEVAELLASDIPCVLLDFNRANVATICSDNVGGSEQAVRYLYELGHRTIAHLSGGRDTFAGRQRLLGYERMLEELGLSGREEWISDSGDFFSIQGGYEAMTRLLKQPELPTAVLAAGDNLAIGALRAIREHGLSVPGDISVVGFDDIESAELVTPPLTTVRQNMREIGGRAAQMLIGLIEGVAGAEAVVLPVELVIRESCRKV</sequence>
<name>A0A5J5FZS4_9BACL</name>
<dbReference type="PROSITE" id="PS50206">
    <property type="entry name" value="RHODANESE_3"/>
    <property type="match status" value="1"/>
</dbReference>
<feature type="domain" description="HTH lacI-type" evidence="6">
    <location>
        <begin position="8"/>
        <end position="62"/>
    </location>
</feature>
<comment type="caution">
    <text evidence="7">The sequence shown here is derived from an EMBL/GenBank/DDBJ whole genome shotgun (WGS) entry which is preliminary data.</text>
</comment>
<evidence type="ECO:0000259" key="5">
    <source>
        <dbReference type="PROSITE" id="PS50206"/>
    </source>
</evidence>
<dbReference type="InterPro" id="IPR000843">
    <property type="entry name" value="HTH_LacI"/>
</dbReference>
<dbReference type="InterPro" id="IPR028082">
    <property type="entry name" value="Peripla_BP_I"/>
</dbReference>
<keyword evidence="4" id="KW-0804">Transcription</keyword>
<keyword evidence="3" id="KW-0238">DNA-binding</keyword>
<protein>
    <submittedName>
        <fullName evidence="7">LacI family transcriptional regulator</fullName>
    </submittedName>
</protein>
<dbReference type="InterPro" id="IPR001763">
    <property type="entry name" value="Rhodanese-like_dom"/>
</dbReference>
<dbReference type="CDD" id="cd06267">
    <property type="entry name" value="PBP1_LacI_sugar_binding-like"/>
    <property type="match status" value="1"/>
</dbReference>
<dbReference type="Gene3D" id="3.40.50.2300">
    <property type="match status" value="2"/>
</dbReference>
<dbReference type="InterPro" id="IPR010982">
    <property type="entry name" value="Lambda_DNA-bd_dom_sf"/>
</dbReference>
<keyword evidence="1" id="KW-0678">Repressor</keyword>
<dbReference type="PROSITE" id="PS50932">
    <property type="entry name" value="HTH_LACI_2"/>
    <property type="match status" value="1"/>
</dbReference>
<reference evidence="7 8" key="1">
    <citation type="submission" date="2019-09" db="EMBL/GenBank/DDBJ databases">
        <title>Bacillus ochoae sp. nov., Paenibacillus whitsoniae sp. nov., Paenibacillus spiritus sp. nov. Isolated from the Mars Exploration Rover during spacecraft assembly.</title>
        <authorList>
            <person name="Seuylemezian A."/>
            <person name="Vaishampayan P."/>
        </authorList>
    </citation>
    <scope>NUCLEOTIDE SEQUENCE [LARGE SCALE GENOMIC DNA]</scope>
    <source>
        <strain evidence="7 8">MER_111</strain>
    </source>
</reference>
<evidence type="ECO:0000259" key="6">
    <source>
        <dbReference type="PROSITE" id="PS50932"/>
    </source>
</evidence>
<dbReference type="AlphaFoldDB" id="A0A5J5FZS4"/>
<dbReference type="Pfam" id="PF00356">
    <property type="entry name" value="LacI"/>
    <property type="match status" value="1"/>
</dbReference>
<dbReference type="GO" id="GO:0003700">
    <property type="term" value="F:DNA-binding transcription factor activity"/>
    <property type="evidence" value="ECO:0007669"/>
    <property type="project" value="TreeGrafter"/>
</dbReference>
<gene>
    <name evidence="7" type="ORF">F4V43_15660</name>
</gene>
<proteinExistence type="predicted"/>
<dbReference type="Gene3D" id="1.10.260.40">
    <property type="entry name" value="lambda repressor-like DNA-binding domains"/>
    <property type="match status" value="1"/>
</dbReference>
<dbReference type="Proteomes" id="UP000367750">
    <property type="component" value="Unassembled WGS sequence"/>
</dbReference>
<evidence type="ECO:0000256" key="1">
    <source>
        <dbReference type="ARBA" id="ARBA00022491"/>
    </source>
</evidence>
<dbReference type="SUPFAM" id="SSF47413">
    <property type="entry name" value="lambda repressor-like DNA-binding domains"/>
    <property type="match status" value="1"/>
</dbReference>
<evidence type="ECO:0000256" key="4">
    <source>
        <dbReference type="ARBA" id="ARBA00023163"/>
    </source>
</evidence>
<feature type="domain" description="Rhodanese" evidence="5">
    <location>
        <begin position="157"/>
        <end position="206"/>
    </location>
</feature>
<dbReference type="OrthoDB" id="9775106at2"/>
<evidence type="ECO:0000256" key="3">
    <source>
        <dbReference type="ARBA" id="ARBA00023125"/>
    </source>
</evidence>
<dbReference type="GO" id="GO:0000976">
    <property type="term" value="F:transcription cis-regulatory region binding"/>
    <property type="evidence" value="ECO:0007669"/>
    <property type="project" value="TreeGrafter"/>
</dbReference>
<dbReference type="Pfam" id="PF13377">
    <property type="entry name" value="Peripla_BP_3"/>
    <property type="match status" value="1"/>
</dbReference>
<dbReference type="RefSeq" id="WP_150459191.1">
    <property type="nucleotide sequence ID" value="NZ_VYKK01000022.1"/>
</dbReference>
<evidence type="ECO:0000313" key="7">
    <source>
        <dbReference type="EMBL" id="KAA8999759.1"/>
    </source>
</evidence>
<accession>A0A5J5FZS4</accession>
<evidence type="ECO:0000313" key="8">
    <source>
        <dbReference type="Proteomes" id="UP000367750"/>
    </source>
</evidence>
<dbReference type="PANTHER" id="PTHR30146:SF148">
    <property type="entry name" value="HTH-TYPE TRANSCRIPTIONAL REPRESSOR PURR-RELATED"/>
    <property type="match status" value="1"/>
</dbReference>
<dbReference type="SUPFAM" id="SSF53822">
    <property type="entry name" value="Periplasmic binding protein-like I"/>
    <property type="match status" value="1"/>
</dbReference>
<dbReference type="InterPro" id="IPR046335">
    <property type="entry name" value="LacI/GalR-like_sensor"/>
</dbReference>
<dbReference type="SMART" id="SM00354">
    <property type="entry name" value="HTH_LACI"/>
    <property type="match status" value="1"/>
</dbReference>
<dbReference type="PANTHER" id="PTHR30146">
    <property type="entry name" value="LACI-RELATED TRANSCRIPTIONAL REPRESSOR"/>
    <property type="match status" value="1"/>
</dbReference>
<dbReference type="CDD" id="cd01392">
    <property type="entry name" value="HTH_LacI"/>
    <property type="match status" value="1"/>
</dbReference>
<organism evidence="7 8">
    <name type="scientific">Paenibacillus spiritus</name>
    <dbReference type="NCBI Taxonomy" id="2496557"/>
    <lineage>
        <taxon>Bacteria</taxon>
        <taxon>Bacillati</taxon>
        <taxon>Bacillota</taxon>
        <taxon>Bacilli</taxon>
        <taxon>Bacillales</taxon>
        <taxon>Paenibacillaceae</taxon>
        <taxon>Paenibacillus</taxon>
    </lineage>
</organism>
<keyword evidence="8" id="KW-1185">Reference proteome</keyword>
<keyword evidence="2" id="KW-0805">Transcription regulation</keyword>
<evidence type="ECO:0000256" key="2">
    <source>
        <dbReference type="ARBA" id="ARBA00023015"/>
    </source>
</evidence>
<dbReference type="EMBL" id="VYKK01000022">
    <property type="protein sequence ID" value="KAA8999759.1"/>
    <property type="molecule type" value="Genomic_DNA"/>
</dbReference>